<feature type="compositionally biased region" description="Polar residues" evidence="9">
    <location>
        <begin position="168"/>
        <end position="206"/>
    </location>
</feature>
<gene>
    <name evidence="11" type="ORF">OKA104_LOCUS30144</name>
    <name evidence="10" type="ORF">VCS650_LOCUS22060</name>
</gene>
<dbReference type="EMBL" id="CAJNON010000244">
    <property type="protein sequence ID" value="CAF1137163.1"/>
    <property type="molecule type" value="Genomic_DNA"/>
</dbReference>
<evidence type="ECO:0000256" key="4">
    <source>
        <dbReference type="ARBA" id="ARBA00005344"/>
    </source>
</evidence>
<protein>
    <recommendedName>
        <fullName evidence="5">Microtubule-associated protein Jupiter</fullName>
    </recommendedName>
</protein>
<evidence type="ECO:0000256" key="1">
    <source>
        <dbReference type="ARBA" id="ARBA00003805"/>
    </source>
</evidence>
<feature type="region of interest" description="Disordered" evidence="9">
    <location>
        <begin position="1"/>
        <end position="72"/>
    </location>
</feature>
<comment type="function">
    <text evidence="1">Binds to all microtubule populations.</text>
</comment>
<evidence type="ECO:0000256" key="9">
    <source>
        <dbReference type="SAM" id="MobiDB-lite"/>
    </source>
</evidence>
<dbReference type="Proteomes" id="UP000663881">
    <property type="component" value="Unassembled WGS sequence"/>
</dbReference>
<dbReference type="EMBL" id="CAJOAY010003179">
    <property type="protein sequence ID" value="CAF4007194.1"/>
    <property type="molecule type" value="Genomic_DNA"/>
</dbReference>
<feature type="compositionally biased region" description="Basic and acidic residues" evidence="9">
    <location>
        <begin position="1"/>
        <end position="10"/>
    </location>
</feature>
<dbReference type="PANTHER" id="PTHR34930">
    <property type="entry name" value="GEO05313P1"/>
    <property type="match status" value="1"/>
</dbReference>
<feature type="compositionally biased region" description="Polar residues" evidence="9">
    <location>
        <begin position="20"/>
        <end position="42"/>
    </location>
</feature>
<comment type="similarity">
    <text evidence="4">Belongs to the MAP Jupiter family.</text>
</comment>
<proteinExistence type="inferred from homology"/>
<evidence type="ECO:0000256" key="2">
    <source>
        <dbReference type="ARBA" id="ARBA00004123"/>
    </source>
</evidence>
<feature type="compositionally biased region" description="Polar residues" evidence="9">
    <location>
        <begin position="54"/>
        <end position="72"/>
    </location>
</feature>
<evidence type="ECO:0000256" key="6">
    <source>
        <dbReference type="ARBA" id="ARBA00022490"/>
    </source>
</evidence>
<dbReference type="PANTHER" id="PTHR34930:SF2">
    <property type="entry name" value="MICROTUBULE-ASSOCIATED PROTEIN JUPITER"/>
    <property type="match status" value="1"/>
</dbReference>
<feature type="compositionally biased region" description="Polar residues" evidence="9">
    <location>
        <begin position="220"/>
        <end position="233"/>
    </location>
</feature>
<accession>A0A814RQD9</accession>
<keyword evidence="6" id="KW-0963">Cytoplasm</keyword>
<dbReference type="GO" id="GO:0005634">
    <property type="term" value="C:nucleus"/>
    <property type="evidence" value="ECO:0007669"/>
    <property type="project" value="UniProtKB-SubCell"/>
</dbReference>
<evidence type="ECO:0000313" key="10">
    <source>
        <dbReference type="EMBL" id="CAF1137163.1"/>
    </source>
</evidence>
<dbReference type="GO" id="GO:0005737">
    <property type="term" value="C:cytoplasm"/>
    <property type="evidence" value="ECO:0007669"/>
    <property type="project" value="UniProtKB-SubCell"/>
</dbReference>
<name>A0A814RQD9_9BILA</name>
<feature type="compositionally biased region" description="Polar residues" evidence="9">
    <location>
        <begin position="100"/>
        <end position="110"/>
    </location>
</feature>
<comment type="caution">
    <text evidence="10">The sequence shown here is derived from an EMBL/GenBank/DDBJ whole genome shotgun (WGS) entry which is preliminary data.</text>
</comment>
<comment type="subcellular location">
    <subcellularLocation>
        <location evidence="3">Cytoplasm</location>
    </subcellularLocation>
    <subcellularLocation>
        <location evidence="2">Nucleus</location>
    </subcellularLocation>
</comment>
<feature type="compositionally biased region" description="Basic and acidic residues" evidence="9">
    <location>
        <begin position="209"/>
        <end position="219"/>
    </location>
</feature>
<feature type="region of interest" description="Disordered" evidence="9">
    <location>
        <begin position="154"/>
        <end position="250"/>
    </location>
</feature>
<evidence type="ECO:0000313" key="11">
    <source>
        <dbReference type="EMBL" id="CAF4007194.1"/>
    </source>
</evidence>
<keyword evidence="8" id="KW-0539">Nucleus</keyword>
<dbReference type="InterPro" id="IPR033335">
    <property type="entry name" value="JUPITER"/>
</dbReference>
<sequence>MSNMSKEHTSIRVHAPPGGHSNNIFSTSEAEQSANNKKNNMASDIFGSNKDTNEPTNVTKQSRNTGNNIFGTDTTTEQAHVRGGTLAGQYKQTQMKSNIFGTDEPTSSRTVSDKNKSNIFGIGDNENTKQQQGGNRHGLRVGYNPINGEAYAPKETAVNPTNEKEQPDSTVKPSEPENTNVVPTESNENVPVTTTSDNGQTTTPAAETSDVKASVEKTENATNGNNAQKNVHTSVRVFHPPGGKSNGPLW</sequence>
<dbReference type="AlphaFoldDB" id="A0A814RQD9"/>
<organism evidence="10 12">
    <name type="scientific">Adineta steineri</name>
    <dbReference type="NCBI Taxonomy" id="433720"/>
    <lineage>
        <taxon>Eukaryota</taxon>
        <taxon>Metazoa</taxon>
        <taxon>Spiralia</taxon>
        <taxon>Gnathifera</taxon>
        <taxon>Rotifera</taxon>
        <taxon>Eurotatoria</taxon>
        <taxon>Bdelloidea</taxon>
        <taxon>Adinetida</taxon>
        <taxon>Adinetidae</taxon>
        <taxon>Adineta</taxon>
    </lineage>
</organism>
<evidence type="ECO:0000256" key="3">
    <source>
        <dbReference type="ARBA" id="ARBA00004496"/>
    </source>
</evidence>
<evidence type="ECO:0000256" key="5">
    <source>
        <dbReference type="ARBA" id="ARBA00021471"/>
    </source>
</evidence>
<keyword evidence="7" id="KW-0597">Phosphoprotein</keyword>
<evidence type="ECO:0000256" key="8">
    <source>
        <dbReference type="ARBA" id="ARBA00023242"/>
    </source>
</evidence>
<feature type="region of interest" description="Disordered" evidence="9">
    <location>
        <begin position="100"/>
        <end position="140"/>
    </location>
</feature>
<dbReference type="Proteomes" id="UP000663891">
    <property type="component" value="Unassembled WGS sequence"/>
</dbReference>
<reference evidence="10" key="1">
    <citation type="submission" date="2021-02" db="EMBL/GenBank/DDBJ databases">
        <authorList>
            <person name="Nowell W R."/>
        </authorList>
    </citation>
    <scope>NUCLEOTIDE SEQUENCE</scope>
</reference>
<dbReference type="OrthoDB" id="6367565at2759"/>
<evidence type="ECO:0000313" key="12">
    <source>
        <dbReference type="Proteomes" id="UP000663891"/>
    </source>
</evidence>
<evidence type="ECO:0000256" key="7">
    <source>
        <dbReference type="ARBA" id="ARBA00022553"/>
    </source>
</evidence>